<sequence length="600" mass="65769">MPYSNRTSFMTAEQDSPRSSHKTSLEHNPTTNFYHNELHFYGKSTLHSHQSQHDKSTTEAQLSLSSSISEDIESSHTVINGSSQTVYSLPEHHTMHKATTGGKAEADPNHYTTIIDSSATTTAASALPELKTYPIAWVLLFCIVLIRAAVAIFSNTFSPIPSVTADFMGISLSSINWLYNTMAICYIVASCFTSYLYKKIGVKWSLFLSGFILSVGCWIRWIAVRINPPSFPILMLGQTIASLSSPISLNIMTTFAVIWFTENRRATAGMFIVSNYGAIIAMFLMPALATGKDKIELTVIVVASIATVATIPFLFFPVKPPTPASHAAAVTEAQTGVSDKPQLTLLQGTMLLLKNPHFLILLIIHSLNIGLSIAWNGLMNQAIAPYGYADNEIGNIAAIGVVGGTFGCLMSGPIIDRTKQHKVLLKIMAPLMFSTYVAFIFVVKKDSFAAILYTNMLSQFFLSFMVPVCVELGVEISYPVTESLSTSILWQVSQLVGFILVLVMDLFRDVNGEPKDNLYKALIFQAAIAGVCFFFSMIFDGPMARTEALKVKEKAAAATAQSEIIATNTSMSQYHYDSADTMQTLTEANQARTQRCKEEV</sequence>
<evidence type="ECO:0000256" key="3">
    <source>
        <dbReference type="ARBA" id="ARBA00022989"/>
    </source>
</evidence>
<feature type="transmembrane region" description="Helical" evidence="6">
    <location>
        <begin position="423"/>
        <end position="444"/>
    </location>
</feature>
<feature type="transmembrane region" description="Helical" evidence="6">
    <location>
        <begin position="488"/>
        <end position="507"/>
    </location>
</feature>
<feature type="region of interest" description="Disordered" evidence="5">
    <location>
        <begin position="1"/>
        <end position="30"/>
    </location>
</feature>
<name>A0AAN7HQB3_9FUNG</name>
<dbReference type="RefSeq" id="XP_064676491.1">
    <property type="nucleotide sequence ID" value="XM_064826393.1"/>
</dbReference>
<dbReference type="GeneID" id="89950815"/>
<dbReference type="GO" id="GO:0022857">
    <property type="term" value="F:transmembrane transporter activity"/>
    <property type="evidence" value="ECO:0007669"/>
    <property type="project" value="InterPro"/>
</dbReference>
<feature type="transmembrane region" description="Helical" evidence="6">
    <location>
        <begin position="519"/>
        <end position="539"/>
    </location>
</feature>
<gene>
    <name evidence="7" type="ORF">ATC70_007129</name>
</gene>
<dbReference type="EMBL" id="JASEJX010000038">
    <property type="protein sequence ID" value="KAK4509825.1"/>
    <property type="molecule type" value="Genomic_DNA"/>
</dbReference>
<dbReference type="InterPro" id="IPR036259">
    <property type="entry name" value="MFS_trans_sf"/>
</dbReference>
<keyword evidence="4 6" id="KW-0472">Membrane</keyword>
<feature type="transmembrane region" description="Helical" evidence="6">
    <location>
        <begin position="135"/>
        <end position="157"/>
    </location>
</feature>
<feature type="transmembrane region" description="Helical" evidence="6">
    <location>
        <begin position="268"/>
        <end position="289"/>
    </location>
</feature>
<evidence type="ECO:0000256" key="4">
    <source>
        <dbReference type="ARBA" id="ARBA00023136"/>
    </source>
</evidence>
<dbReference type="SUPFAM" id="SSF103473">
    <property type="entry name" value="MFS general substrate transporter"/>
    <property type="match status" value="1"/>
</dbReference>
<keyword evidence="2 6" id="KW-0812">Transmembrane</keyword>
<keyword evidence="8" id="KW-1185">Reference proteome</keyword>
<feature type="transmembrane region" description="Helical" evidence="6">
    <location>
        <begin position="393"/>
        <end position="411"/>
    </location>
</feature>
<feature type="transmembrane region" description="Helical" evidence="6">
    <location>
        <begin position="295"/>
        <end position="316"/>
    </location>
</feature>
<dbReference type="Proteomes" id="UP001304243">
    <property type="component" value="Unassembled WGS sequence"/>
</dbReference>
<dbReference type="InterPro" id="IPR011701">
    <property type="entry name" value="MFS"/>
</dbReference>
<dbReference type="AlphaFoldDB" id="A0AAN7HQB3"/>
<proteinExistence type="predicted"/>
<reference evidence="7 8" key="1">
    <citation type="submission" date="2022-11" db="EMBL/GenBank/DDBJ databases">
        <title>Mucor velutinosus strain NIH1002 WGS.</title>
        <authorList>
            <person name="Subramanian P."/>
            <person name="Mullikin J.C."/>
            <person name="Segre J.A."/>
            <person name="Zelazny A.M."/>
        </authorList>
    </citation>
    <scope>NUCLEOTIDE SEQUENCE [LARGE SCALE GENOMIC DNA]</scope>
    <source>
        <strain evidence="7 8">NIH1002</strain>
    </source>
</reference>
<feature type="transmembrane region" description="Helical" evidence="6">
    <location>
        <begin position="456"/>
        <end position="476"/>
    </location>
</feature>
<feature type="region of interest" description="Disordered" evidence="5">
    <location>
        <begin position="45"/>
        <end position="66"/>
    </location>
</feature>
<dbReference type="PANTHER" id="PTHR10924">
    <property type="entry name" value="MAJOR FACILITATOR SUPERFAMILY PROTEIN-RELATED"/>
    <property type="match status" value="1"/>
</dbReference>
<dbReference type="PANTHER" id="PTHR10924:SF6">
    <property type="entry name" value="SOLUTE CARRIER FAMILY 49 MEMBER A3"/>
    <property type="match status" value="1"/>
</dbReference>
<organism evidence="7 8">
    <name type="scientific">Mucor velutinosus</name>
    <dbReference type="NCBI Taxonomy" id="708070"/>
    <lineage>
        <taxon>Eukaryota</taxon>
        <taxon>Fungi</taxon>
        <taxon>Fungi incertae sedis</taxon>
        <taxon>Mucoromycota</taxon>
        <taxon>Mucoromycotina</taxon>
        <taxon>Mucoromycetes</taxon>
        <taxon>Mucorales</taxon>
        <taxon>Mucorineae</taxon>
        <taxon>Mucoraceae</taxon>
        <taxon>Mucor</taxon>
    </lineage>
</organism>
<evidence type="ECO:0000256" key="6">
    <source>
        <dbReference type="SAM" id="Phobius"/>
    </source>
</evidence>
<evidence type="ECO:0000313" key="7">
    <source>
        <dbReference type="EMBL" id="KAK4509825.1"/>
    </source>
</evidence>
<dbReference type="Gene3D" id="1.20.1250.20">
    <property type="entry name" value="MFS general substrate transporter like domains"/>
    <property type="match status" value="2"/>
</dbReference>
<evidence type="ECO:0000256" key="5">
    <source>
        <dbReference type="SAM" id="MobiDB-lite"/>
    </source>
</evidence>
<dbReference type="GO" id="GO:0016020">
    <property type="term" value="C:membrane"/>
    <property type="evidence" value="ECO:0007669"/>
    <property type="project" value="UniProtKB-SubCell"/>
</dbReference>
<feature type="compositionally biased region" description="Polar residues" evidence="5">
    <location>
        <begin position="1"/>
        <end position="14"/>
    </location>
</feature>
<evidence type="ECO:0000256" key="2">
    <source>
        <dbReference type="ARBA" id="ARBA00022692"/>
    </source>
</evidence>
<comment type="subcellular location">
    <subcellularLocation>
        <location evidence="1">Membrane</location>
        <topology evidence="1">Multi-pass membrane protein</topology>
    </subcellularLocation>
</comment>
<protein>
    <submittedName>
        <fullName evidence="7">Uncharacterized protein</fullName>
    </submittedName>
</protein>
<evidence type="ECO:0000256" key="1">
    <source>
        <dbReference type="ARBA" id="ARBA00004141"/>
    </source>
</evidence>
<dbReference type="Pfam" id="PF07690">
    <property type="entry name" value="MFS_1"/>
    <property type="match status" value="1"/>
</dbReference>
<accession>A0AAN7HQB3</accession>
<feature type="transmembrane region" description="Helical" evidence="6">
    <location>
        <begin position="177"/>
        <end position="197"/>
    </location>
</feature>
<evidence type="ECO:0000313" key="8">
    <source>
        <dbReference type="Proteomes" id="UP001304243"/>
    </source>
</evidence>
<comment type="caution">
    <text evidence="7">The sequence shown here is derived from an EMBL/GenBank/DDBJ whole genome shotgun (WGS) entry which is preliminary data.</text>
</comment>
<feature type="transmembrane region" description="Helical" evidence="6">
    <location>
        <begin position="243"/>
        <end position="261"/>
    </location>
</feature>
<dbReference type="InterPro" id="IPR049680">
    <property type="entry name" value="FLVCR1-2_SLC49-like"/>
</dbReference>
<keyword evidence="3 6" id="KW-1133">Transmembrane helix</keyword>
<feature type="transmembrane region" description="Helical" evidence="6">
    <location>
        <begin position="358"/>
        <end position="378"/>
    </location>
</feature>
<feature type="transmembrane region" description="Helical" evidence="6">
    <location>
        <begin position="204"/>
        <end position="223"/>
    </location>
</feature>